<feature type="non-terminal residue" evidence="2">
    <location>
        <position position="1"/>
    </location>
</feature>
<keyword evidence="3" id="KW-1185">Reference proteome</keyword>
<name>A0A2I0IWW8_PUNGR</name>
<protein>
    <submittedName>
        <fullName evidence="2">Uncharacterized protein</fullName>
    </submittedName>
</protein>
<sequence>SAGTGKLGDERSPRDDVLALISRRREELQGPANLATLGVEVEKVVEEEGEGREAVGDDLRVDLGRMLEVLGKGDGVEEVVEVGRSGGNIGRRRRSSVQEPGTLSS</sequence>
<feature type="region of interest" description="Disordered" evidence="1">
    <location>
        <begin position="85"/>
        <end position="105"/>
    </location>
</feature>
<dbReference type="AlphaFoldDB" id="A0A2I0IWW8"/>
<dbReference type="EMBL" id="PGOL01002430">
    <property type="protein sequence ID" value="PKI48170.1"/>
    <property type="molecule type" value="Genomic_DNA"/>
</dbReference>
<dbReference type="Proteomes" id="UP000233551">
    <property type="component" value="Unassembled WGS sequence"/>
</dbReference>
<reference evidence="2 3" key="1">
    <citation type="submission" date="2017-11" db="EMBL/GenBank/DDBJ databases">
        <title>De-novo sequencing of pomegranate (Punica granatum L.) genome.</title>
        <authorList>
            <person name="Akparov Z."/>
            <person name="Amiraslanov A."/>
            <person name="Hajiyeva S."/>
            <person name="Abbasov M."/>
            <person name="Kaur K."/>
            <person name="Hamwieh A."/>
            <person name="Solovyev V."/>
            <person name="Salamov A."/>
            <person name="Braich B."/>
            <person name="Kosarev P."/>
            <person name="Mahmoud A."/>
            <person name="Hajiyev E."/>
            <person name="Babayeva S."/>
            <person name="Izzatullayeva V."/>
            <person name="Mammadov A."/>
            <person name="Mammadov A."/>
            <person name="Sharifova S."/>
            <person name="Ojaghi J."/>
            <person name="Eynullazada K."/>
            <person name="Bayramov B."/>
            <person name="Abdulazimova A."/>
            <person name="Shahmuradov I."/>
        </authorList>
    </citation>
    <scope>NUCLEOTIDE SEQUENCE [LARGE SCALE GENOMIC DNA]</scope>
    <source>
        <strain evidence="3">cv. AG2017</strain>
        <tissue evidence="2">Leaf</tissue>
    </source>
</reference>
<evidence type="ECO:0000313" key="2">
    <source>
        <dbReference type="EMBL" id="PKI48170.1"/>
    </source>
</evidence>
<organism evidence="2 3">
    <name type="scientific">Punica granatum</name>
    <name type="common">Pomegranate</name>
    <dbReference type="NCBI Taxonomy" id="22663"/>
    <lineage>
        <taxon>Eukaryota</taxon>
        <taxon>Viridiplantae</taxon>
        <taxon>Streptophyta</taxon>
        <taxon>Embryophyta</taxon>
        <taxon>Tracheophyta</taxon>
        <taxon>Spermatophyta</taxon>
        <taxon>Magnoliopsida</taxon>
        <taxon>eudicotyledons</taxon>
        <taxon>Gunneridae</taxon>
        <taxon>Pentapetalae</taxon>
        <taxon>rosids</taxon>
        <taxon>malvids</taxon>
        <taxon>Myrtales</taxon>
        <taxon>Lythraceae</taxon>
        <taxon>Punica</taxon>
    </lineage>
</organism>
<accession>A0A2I0IWW8</accession>
<proteinExistence type="predicted"/>
<evidence type="ECO:0000256" key="1">
    <source>
        <dbReference type="SAM" id="MobiDB-lite"/>
    </source>
</evidence>
<gene>
    <name evidence="2" type="ORF">CRG98_031435</name>
</gene>
<comment type="caution">
    <text evidence="2">The sequence shown here is derived from an EMBL/GenBank/DDBJ whole genome shotgun (WGS) entry which is preliminary data.</text>
</comment>
<evidence type="ECO:0000313" key="3">
    <source>
        <dbReference type="Proteomes" id="UP000233551"/>
    </source>
</evidence>